<comment type="subcellular location">
    <subcellularLocation>
        <location evidence="1 7">Cell membrane</location>
        <topology evidence="1 7">Multi-pass membrane protein</topology>
    </subcellularLocation>
</comment>
<accession>A0A1M5VC75</accession>
<dbReference type="GO" id="GO:0005886">
    <property type="term" value="C:plasma membrane"/>
    <property type="evidence" value="ECO:0007669"/>
    <property type="project" value="UniProtKB-SubCell"/>
</dbReference>
<dbReference type="PROSITE" id="PS50928">
    <property type="entry name" value="ABC_TM1"/>
    <property type="match status" value="1"/>
</dbReference>
<dbReference type="RefSeq" id="WP_073102985.1">
    <property type="nucleotide sequence ID" value="NZ_FQXE01000004.1"/>
</dbReference>
<evidence type="ECO:0000256" key="2">
    <source>
        <dbReference type="ARBA" id="ARBA00022448"/>
    </source>
</evidence>
<dbReference type="PANTHER" id="PTHR30151">
    <property type="entry name" value="ALKANE SULFONATE ABC TRANSPORTER-RELATED, MEMBRANE SUBUNIT"/>
    <property type="match status" value="1"/>
</dbReference>
<dbReference type="Gene3D" id="1.10.3720.10">
    <property type="entry name" value="MetI-like"/>
    <property type="match status" value="1"/>
</dbReference>
<evidence type="ECO:0000256" key="6">
    <source>
        <dbReference type="ARBA" id="ARBA00023136"/>
    </source>
</evidence>
<dbReference type="SUPFAM" id="SSF161098">
    <property type="entry name" value="MetI-like"/>
    <property type="match status" value="1"/>
</dbReference>
<keyword evidence="4 7" id="KW-0812">Transmembrane</keyword>
<keyword evidence="10" id="KW-1185">Reference proteome</keyword>
<evidence type="ECO:0000256" key="7">
    <source>
        <dbReference type="RuleBase" id="RU363032"/>
    </source>
</evidence>
<evidence type="ECO:0000313" key="9">
    <source>
        <dbReference type="EMBL" id="SHH72714.1"/>
    </source>
</evidence>
<organism evidence="9 10">
    <name type="scientific">Pollutimonas bauzanensis</name>
    <dbReference type="NCBI Taxonomy" id="658167"/>
    <lineage>
        <taxon>Bacteria</taxon>
        <taxon>Pseudomonadati</taxon>
        <taxon>Pseudomonadota</taxon>
        <taxon>Betaproteobacteria</taxon>
        <taxon>Burkholderiales</taxon>
        <taxon>Alcaligenaceae</taxon>
        <taxon>Pollutimonas</taxon>
    </lineage>
</organism>
<dbReference type="AlphaFoldDB" id="A0A1M5VC75"/>
<protein>
    <submittedName>
        <fullName evidence="9">NitT/TauT family transport system permease protein</fullName>
    </submittedName>
</protein>
<feature type="transmembrane region" description="Helical" evidence="7">
    <location>
        <begin position="182"/>
        <end position="209"/>
    </location>
</feature>
<keyword evidence="5 7" id="KW-1133">Transmembrane helix</keyword>
<evidence type="ECO:0000256" key="4">
    <source>
        <dbReference type="ARBA" id="ARBA00022692"/>
    </source>
</evidence>
<feature type="transmembrane region" description="Helical" evidence="7">
    <location>
        <begin position="107"/>
        <end position="138"/>
    </location>
</feature>
<dbReference type="InterPro" id="IPR000515">
    <property type="entry name" value="MetI-like"/>
</dbReference>
<keyword evidence="3" id="KW-1003">Cell membrane</keyword>
<keyword evidence="2 7" id="KW-0813">Transport</keyword>
<reference evidence="9 10" key="1">
    <citation type="submission" date="2016-11" db="EMBL/GenBank/DDBJ databases">
        <authorList>
            <person name="Jaros S."/>
            <person name="Januszkiewicz K."/>
            <person name="Wedrychowicz H."/>
        </authorList>
    </citation>
    <scope>NUCLEOTIDE SEQUENCE [LARGE SCALE GENOMIC DNA]</scope>
    <source>
        <strain evidence="9 10">CGMCC 1.10190</strain>
    </source>
</reference>
<dbReference type="Pfam" id="PF00528">
    <property type="entry name" value="BPD_transp_1"/>
    <property type="match status" value="1"/>
</dbReference>
<dbReference type="CDD" id="cd06261">
    <property type="entry name" value="TM_PBP2"/>
    <property type="match status" value="1"/>
</dbReference>
<gene>
    <name evidence="9" type="ORF">SAMN04488135_104323</name>
</gene>
<evidence type="ECO:0000256" key="5">
    <source>
        <dbReference type="ARBA" id="ARBA00022989"/>
    </source>
</evidence>
<dbReference type="PANTHER" id="PTHR30151:SF20">
    <property type="entry name" value="ABC TRANSPORTER PERMEASE PROTEIN HI_0355-RELATED"/>
    <property type="match status" value="1"/>
</dbReference>
<feature type="domain" description="ABC transmembrane type-1" evidence="8">
    <location>
        <begin position="59"/>
        <end position="240"/>
    </location>
</feature>
<evidence type="ECO:0000313" key="10">
    <source>
        <dbReference type="Proteomes" id="UP000184226"/>
    </source>
</evidence>
<sequence length="254" mass="26915">MTALRSVAILRLALALATLGFWEAAVALGWASEFWVSSPGRIAARIVQQIRGGELWLHLAVTLGEAFTGLAAGVVAGAALGLLLGVSRRAGPTLEPFVIALNSLPRVALGPILVLYVGIGFASKFLLAFSLVVVPVMLNTYEGIRSVDQVLVHVMRMLGATRWQLFHKLLMPNALPWILSSVRAAVSLSIIGAIVGEFISAQAGIGYMLDVASGAFDITGMFAPLAVLMAFAFAADRCIVALSAHLLRWRAVNI</sequence>
<evidence type="ECO:0000256" key="3">
    <source>
        <dbReference type="ARBA" id="ARBA00022475"/>
    </source>
</evidence>
<comment type="similarity">
    <text evidence="7">Belongs to the binding-protein-dependent transport system permease family.</text>
</comment>
<feature type="transmembrane region" description="Helical" evidence="7">
    <location>
        <begin position="221"/>
        <end position="247"/>
    </location>
</feature>
<evidence type="ECO:0000259" key="8">
    <source>
        <dbReference type="PROSITE" id="PS50928"/>
    </source>
</evidence>
<keyword evidence="6 7" id="KW-0472">Membrane</keyword>
<proteinExistence type="inferred from homology"/>
<dbReference type="GO" id="GO:0055085">
    <property type="term" value="P:transmembrane transport"/>
    <property type="evidence" value="ECO:0007669"/>
    <property type="project" value="InterPro"/>
</dbReference>
<evidence type="ECO:0000256" key="1">
    <source>
        <dbReference type="ARBA" id="ARBA00004651"/>
    </source>
</evidence>
<dbReference type="STRING" id="658167.SAMN04488135_104323"/>
<name>A0A1M5VC75_9BURK</name>
<dbReference type="Proteomes" id="UP000184226">
    <property type="component" value="Unassembled WGS sequence"/>
</dbReference>
<dbReference type="EMBL" id="FQXE01000004">
    <property type="protein sequence ID" value="SHH72714.1"/>
    <property type="molecule type" value="Genomic_DNA"/>
</dbReference>
<dbReference type="InterPro" id="IPR035906">
    <property type="entry name" value="MetI-like_sf"/>
</dbReference>
<feature type="transmembrane region" description="Helical" evidence="7">
    <location>
        <begin position="55"/>
        <end position="86"/>
    </location>
</feature>